<comment type="caution">
    <text evidence="1">The sequence shown here is derived from an EMBL/GenBank/DDBJ whole genome shotgun (WGS) entry which is preliminary data.</text>
</comment>
<organism evidence="1 2">
    <name type="scientific">Pseudomonas syringae pv. actinidiae</name>
    <dbReference type="NCBI Taxonomy" id="103796"/>
    <lineage>
        <taxon>Bacteria</taxon>
        <taxon>Pseudomonadati</taxon>
        <taxon>Pseudomonadota</taxon>
        <taxon>Gammaproteobacteria</taxon>
        <taxon>Pseudomonadales</taxon>
        <taxon>Pseudomonadaceae</taxon>
        <taxon>Pseudomonas</taxon>
        <taxon>Pseudomonas syringae</taxon>
    </lineage>
</organism>
<sequence>MIGRAITAIDLKGDKPWLLNCHHCPTPKTLWCRTFLRRLWNITTTSTTTPTS</sequence>
<evidence type="ECO:0000313" key="2">
    <source>
        <dbReference type="Proteomes" id="UP000248291"/>
    </source>
</evidence>
<dbReference type="AlphaFoldDB" id="A0AAN4TNY1"/>
<dbReference type="EMBL" id="BGKA01000228">
    <property type="protein sequence ID" value="GBH19754.1"/>
    <property type="molecule type" value="Genomic_DNA"/>
</dbReference>
<accession>A0AAN4TNY1</accession>
<dbReference type="Proteomes" id="UP000248291">
    <property type="component" value="Unassembled WGS sequence"/>
</dbReference>
<proteinExistence type="predicted"/>
<gene>
    <name evidence="1" type="ORF">KPSA3_05768</name>
</gene>
<protein>
    <submittedName>
        <fullName evidence="1">Uncharacterized protein</fullName>
    </submittedName>
</protein>
<name>A0AAN4TNY1_PSESF</name>
<evidence type="ECO:0000313" key="1">
    <source>
        <dbReference type="EMBL" id="GBH19754.1"/>
    </source>
</evidence>
<reference evidence="1 2" key="1">
    <citation type="submission" date="2018-04" db="EMBL/GenBank/DDBJ databases">
        <title>Draft genome sequence of Pseudomonas syringae pv. actinidiae biovar 3 strains isolated from kiwifruit in Kagawa prefecture.</title>
        <authorList>
            <person name="Tabuchi M."/>
            <person name="Saito M."/>
            <person name="Fujiwara S."/>
            <person name="Sasa N."/>
            <person name="Akimitsu K."/>
            <person name="Gomi K."/>
            <person name="Konishi-Sugita S."/>
            <person name="Hamano K."/>
            <person name="Kataoka I."/>
        </authorList>
    </citation>
    <scope>NUCLEOTIDE SEQUENCE [LARGE SCALE GENOMIC DNA]</scope>
    <source>
        <strain evidence="1 2">MAFF212211</strain>
    </source>
</reference>